<evidence type="ECO:0000313" key="3">
    <source>
        <dbReference type="Proteomes" id="UP001058330"/>
    </source>
</evidence>
<keyword evidence="1" id="KW-0812">Transmembrane</keyword>
<keyword evidence="1" id="KW-0472">Membrane</keyword>
<organism evidence="2 3">
    <name type="scientific">Haloferax larsenii</name>
    <dbReference type="NCBI Taxonomy" id="302484"/>
    <lineage>
        <taxon>Archaea</taxon>
        <taxon>Methanobacteriati</taxon>
        <taxon>Methanobacteriota</taxon>
        <taxon>Stenosarchaea group</taxon>
        <taxon>Halobacteria</taxon>
        <taxon>Halobacteriales</taxon>
        <taxon>Haloferacaceae</taxon>
        <taxon>Haloferax</taxon>
    </lineage>
</organism>
<accession>A0ABY5RIG8</accession>
<sequence>MGIRLRGTLGIVLLLIGVSLYMIGQQGVAEYQTTGGQLIRTLSSSEQSQYEMYTIMKLVGAGTGILGGVLVLLDLVSGSSNSTTTNSSDNSELFSGYDHDSLAPGSYTHFQFSLKKPAVLDADVEVLNGNPINVLVTSKKNLDRFASTGDIRYHEGTTGFKTTRHTAKGRLPAGTWAIIIDNTNRVGGTETQEPKKVDIEITYNVRA</sequence>
<name>A0ABY5RIG8_HALLR</name>
<protein>
    <recommendedName>
        <fullName evidence="4">SipW-cognate class signal peptide</fullName>
    </recommendedName>
</protein>
<keyword evidence="1" id="KW-1133">Transmembrane helix</keyword>
<evidence type="ECO:0000313" key="2">
    <source>
        <dbReference type="EMBL" id="UVE51969.1"/>
    </source>
</evidence>
<keyword evidence="3" id="KW-1185">Reference proteome</keyword>
<evidence type="ECO:0008006" key="4">
    <source>
        <dbReference type="Google" id="ProtNLM"/>
    </source>
</evidence>
<geneLocation type="plasmid" evidence="2 3">
    <name>pHl5678-1</name>
</geneLocation>
<dbReference type="RefSeq" id="WP_258303454.1">
    <property type="nucleotide sequence ID" value="NZ_CP078064.1"/>
</dbReference>
<feature type="transmembrane region" description="Helical" evidence="1">
    <location>
        <begin position="53"/>
        <end position="73"/>
    </location>
</feature>
<keyword evidence="2" id="KW-0614">Plasmid</keyword>
<proteinExistence type="predicted"/>
<dbReference type="GeneID" id="74530595"/>
<evidence type="ECO:0000256" key="1">
    <source>
        <dbReference type="SAM" id="Phobius"/>
    </source>
</evidence>
<dbReference type="Proteomes" id="UP001058330">
    <property type="component" value="Plasmid pHl5678-1"/>
</dbReference>
<gene>
    <name evidence="2" type="ORF">KU306_16735</name>
</gene>
<reference evidence="2" key="1">
    <citation type="submission" date="2021-07" db="EMBL/GenBank/DDBJ databases">
        <title>Studies on halocins as antimicrobial molecules from haloarchaea.</title>
        <authorList>
            <person name="Kumar S."/>
            <person name="Khare S.K."/>
        </authorList>
    </citation>
    <scope>NUCLEOTIDE SEQUENCE</scope>
    <source>
        <strain evidence="2">NCIM 5678</strain>
        <plasmid evidence="2">pHl5678-1</plasmid>
    </source>
</reference>
<dbReference type="EMBL" id="CP078064">
    <property type="protein sequence ID" value="UVE51969.1"/>
    <property type="molecule type" value="Genomic_DNA"/>
</dbReference>